<evidence type="ECO:0000313" key="2">
    <source>
        <dbReference type="EMBL" id="KCZ73668.1"/>
    </source>
</evidence>
<keyword evidence="2" id="KW-0560">Oxidoreductase</keyword>
<dbReference type="SUPFAM" id="SSF52402">
    <property type="entry name" value="Adenine nucleotide alpha hydrolases-like"/>
    <property type="match status" value="1"/>
</dbReference>
<dbReference type="PROSITE" id="PS51379">
    <property type="entry name" value="4FE4S_FER_2"/>
    <property type="match status" value="2"/>
</dbReference>
<feature type="domain" description="4Fe-4S ferredoxin-type" evidence="1">
    <location>
        <begin position="572"/>
        <end position="599"/>
    </location>
</feature>
<gene>
    <name evidence="2" type="ORF">ANME2D_00741</name>
</gene>
<dbReference type="AlphaFoldDB" id="A0A062VAX1"/>
<dbReference type="NCBIfam" id="NF010368">
    <property type="entry name" value="PRK13795.1-3"/>
    <property type="match status" value="1"/>
</dbReference>
<dbReference type="EMBL" id="JMIY01000001">
    <property type="protein sequence ID" value="KCZ73668.1"/>
    <property type="molecule type" value="Genomic_DNA"/>
</dbReference>
<sequence length="627" mass="70050">MTHYLGELLLYWCPSCNLPVLGETCACTASTKKIEITPPGDIRPAFKYDIDLINRTTERQFGVKLIPEGKLVVLNKAPYEDRMDEVVFDGAIMGSIRFELEKMEWVFIPRLEGARLLTGGRKWVIVDEGAVDFIIKGASVLAPGVNDADISIIEGDEVIVLTPHKEVIATGRARMSAERMLTHEKGIAVKTRWNGKPVPVEQHTGQKRTWDDAVAANMHILKKFEEKAHSFIKNVIKTSNRPVSVSYSGGKDSLATLLLVRDAVPDFDILFADTGLEFQETIDNVKQIAQELSLPLRSHSSGDSFWQSIDNFGPPTVEARWCCKVCKLGAIAQLIENNYEDGCLTFIGQRKYESEIRANSEHIWRNPWVGNQIGATPIQNWTALHVWLYLFWKKAKYNPLYEEGFDRIGCWLCPSASMADFSRLAEVHHELSEKLERYLREYAARSGLPDAWVTYGFWRWQVLPKSIRSIAEKMGIDTVPKPEKKPVHFAMTVGYRPCKAGGITAEGSFGTSLNLPEVSETGLLRVIGSTNSIDGVILTQRGEENVHVYASGTVVARGRDEKNTRQLIELAEKTIWRALSCTGCGVCVGQCKERAISINGTARINERCTHCGKCIRACPVVKFGSVI</sequence>
<dbReference type="PANTHER" id="PTHR43196:SF2">
    <property type="entry name" value="PHOSPHOADENOSINE PHOSPHOSULFATE REDUCTASE"/>
    <property type="match status" value="1"/>
</dbReference>
<dbReference type="Gene3D" id="3.30.70.20">
    <property type="match status" value="1"/>
</dbReference>
<accession>A0A062VAX1</accession>
<dbReference type="Pfam" id="PF01472">
    <property type="entry name" value="PUA"/>
    <property type="match status" value="1"/>
</dbReference>
<dbReference type="PROSITE" id="PS00198">
    <property type="entry name" value="4FE4S_FER_1"/>
    <property type="match status" value="1"/>
</dbReference>
<dbReference type="OrthoDB" id="5817at2157"/>
<dbReference type="InterPro" id="IPR004521">
    <property type="entry name" value="Uncharacterised_CHP00451"/>
</dbReference>
<dbReference type="InterPro" id="IPR015947">
    <property type="entry name" value="PUA-like_sf"/>
</dbReference>
<dbReference type="NCBIfam" id="NF010367">
    <property type="entry name" value="PRK13795.1-2"/>
    <property type="match status" value="1"/>
</dbReference>
<dbReference type="EC" id="1.8.4.8" evidence="2"/>
<dbReference type="InterPro" id="IPR036974">
    <property type="entry name" value="PUA_sf"/>
</dbReference>
<dbReference type="SUPFAM" id="SSF54862">
    <property type="entry name" value="4Fe-4S ferredoxins"/>
    <property type="match status" value="1"/>
</dbReference>
<comment type="caution">
    <text evidence="2">The sequence shown here is derived from an EMBL/GenBank/DDBJ whole genome shotgun (WGS) entry which is preliminary data.</text>
</comment>
<evidence type="ECO:0000259" key="1">
    <source>
        <dbReference type="PROSITE" id="PS51379"/>
    </source>
</evidence>
<dbReference type="RefSeq" id="WP_048089148.1">
    <property type="nucleotide sequence ID" value="NZ_JMIY01000001.1"/>
</dbReference>
<organism evidence="2 3">
    <name type="scientific">Candidatus Methanoperedens nitratireducens</name>
    <dbReference type="NCBI Taxonomy" id="1392998"/>
    <lineage>
        <taxon>Archaea</taxon>
        <taxon>Methanobacteriati</taxon>
        <taxon>Methanobacteriota</taxon>
        <taxon>Stenosarchaea group</taxon>
        <taxon>Methanomicrobia</taxon>
        <taxon>Methanosarcinales</taxon>
        <taxon>ANME-2 cluster</taxon>
        <taxon>Candidatus Methanoperedentaceae</taxon>
        <taxon>Candidatus Methanoperedens</taxon>
    </lineage>
</organism>
<dbReference type="CDD" id="cd21149">
    <property type="entry name" value="PUA_archaeosine_TGT"/>
    <property type="match status" value="1"/>
</dbReference>
<dbReference type="InterPro" id="IPR002500">
    <property type="entry name" value="PAPS_reduct_dom"/>
</dbReference>
<evidence type="ECO:0000313" key="3">
    <source>
        <dbReference type="Proteomes" id="UP000027153"/>
    </source>
</evidence>
<dbReference type="PATRIC" id="fig|1392998.3.peg.352"/>
<keyword evidence="3" id="KW-1185">Reference proteome</keyword>
<dbReference type="GO" id="GO:0003723">
    <property type="term" value="F:RNA binding"/>
    <property type="evidence" value="ECO:0007669"/>
    <property type="project" value="InterPro"/>
</dbReference>
<reference evidence="2 3" key="1">
    <citation type="journal article" date="2013" name="Nature">
        <title>Anaerobic oxidation of methane coupled to nitrate reduction in a novel archaeal lineage.</title>
        <authorList>
            <person name="Haroon M.F."/>
            <person name="Hu S."/>
            <person name="Shi Y."/>
            <person name="Imelfort M."/>
            <person name="Keller J."/>
            <person name="Hugenholtz P."/>
            <person name="Yuan Z."/>
            <person name="Tyson G.W."/>
        </authorList>
    </citation>
    <scope>NUCLEOTIDE SEQUENCE [LARGE SCALE GENOMIC DNA]</scope>
    <source>
        <strain evidence="2 3">ANME-2d</strain>
    </source>
</reference>
<dbReference type="Gene3D" id="2.30.130.10">
    <property type="entry name" value="PUA domain"/>
    <property type="match status" value="1"/>
</dbReference>
<dbReference type="PANTHER" id="PTHR43196">
    <property type="entry name" value="SULFATE ADENYLYLTRANSFERASE SUBUNIT 2"/>
    <property type="match status" value="1"/>
</dbReference>
<dbReference type="SMART" id="SM00359">
    <property type="entry name" value="PUA"/>
    <property type="match status" value="1"/>
</dbReference>
<dbReference type="SUPFAM" id="SSF88697">
    <property type="entry name" value="PUA domain-like"/>
    <property type="match status" value="1"/>
</dbReference>
<dbReference type="InterPro" id="IPR017896">
    <property type="entry name" value="4Fe4S_Fe-S-bd"/>
</dbReference>
<dbReference type="InterPro" id="IPR002478">
    <property type="entry name" value="PUA"/>
</dbReference>
<dbReference type="GO" id="GO:0004604">
    <property type="term" value="F:phosphoadenylyl-sulfate reductase (thioredoxin) activity"/>
    <property type="evidence" value="ECO:0007669"/>
    <property type="project" value="UniProtKB-EC"/>
</dbReference>
<dbReference type="PROSITE" id="PS50890">
    <property type="entry name" value="PUA"/>
    <property type="match status" value="1"/>
</dbReference>
<feature type="domain" description="4Fe-4S ferredoxin-type" evidence="1">
    <location>
        <begin position="600"/>
        <end position="627"/>
    </location>
</feature>
<proteinExistence type="predicted"/>
<dbReference type="Pfam" id="PF01507">
    <property type="entry name" value="PAPS_reduct"/>
    <property type="match status" value="1"/>
</dbReference>
<dbReference type="InterPro" id="IPR050128">
    <property type="entry name" value="Sulfate_adenylyltrnsfr_sub2"/>
</dbReference>
<dbReference type="InterPro" id="IPR017900">
    <property type="entry name" value="4Fe4S_Fe_S_CS"/>
</dbReference>
<dbReference type="Gene3D" id="3.40.50.620">
    <property type="entry name" value="HUPs"/>
    <property type="match status" value="1"/>
</dbReference>
<dbReference type="Proteomes" id="UP000027153">
    <property type="component" value="Unassembled WGS sequence"/>
</dbReference>
<protein>
    <submittedName>
        <fullName evidence="2">PAPS reductase/FAD synthetase family protein</fullName>
        <ecNumber evidence="2">1.8.4.8</ecNumber>
    </submittedName>
</protein>
<dbReference type="InterPro" id="IPR014729">
    <property type="entry name" value="Rossmann-like_a/b/a_fold"/>
</dbReference>
<dbReference type="NCBIfam" id="TIGR00451">
    <property type="entry name" value="unchar_dom_2"/>
    <property type="match status" value="1"/>
</dbReference>
<name>A0A062VAX1_9EURY</name>
<dbReference type="CDD" id="cd23947">
    <property type="entry name" value="PAPS_reductase-like_YbdN"/>
    <property type="match status" value="1"/>
</dbReference>